<sequence length="189" mass="19152">MSSRRLSARRDRSPTGRSPGLLLAGAAAVVGLAIALEGGLARAVNGVGVVAWFVAAGLLVRSLRGARGRAVTSAAVVALVLVLAFLVRPSDLSAAAVGFFVAGAIVAAVARDRPIGWALLVPAGWLPAHVAVAIGRSILREGVAIRTEPPPTTVLVPLTMVLAAAAGAAVIERWRAGRPAFRSTPGHAD</sequence>
<feature type="transmembrane region" description="Helical" evidence="1">
    <location>
        <begin position="151"/>
        <end position="171"/>
    </location>
</feature>
<organism evidence="2">
    <name type="scientific">uncultured Thermomicrobiales bacterium</name>
    <dbReference type="NCBI Taxonomy" id="1645740"/>
    <lineage>
        <taxon>Bacteria</taxon>
        <taxon>Pseudomonadati</taxon>
        <taxon>Thermomicrobiota</taxon>
        <taxon>Thermomicrobia</taxon>
        <taxon>Thermomicrobiales</taxon>
        <taxon>environmental samples</taxon>
    </lineage>
</organism>
<feature type="transmembrane region" description="Helical" evidence="1">
    <location>
        <begin position="93"/>
        <end position="110"/>
    </location>
</feature>
<protein>
    <submittedName>
        <fullName evidence="2">Uncharacterized protein</fullName>
    </submittedName>
</protein>
<accession>A0A6J4UBC9</accession>
<keyword evidence="1" id="KW-0812">Transmembrane</keyword>
<feature type="transmembrane region" description="Helical" evidence="1">
    <location>
        <begin position="117"/>
        <end position="139"/>
    </location>
</feature>
<dbReference type="AlphaFoldDB" id="A0A6J4UBC9"/>
<proteinExistence type="predicted"/>
<feature type="transmembrane region" description="Helical" evidence="1">
    <location>
        <begin position="70"/>
        <end position="87"/>
    </location>
</feature>
<name>A0A6J4UBC9_9BACT</name>
<dbReference type="EMBL" id="CADCWL010000016">
    <property type="protein sequence ID" value="CAA9546087.1"/>
    <property type="molecule type" value="Genomic_DNA"/>
</dbReference>
<keyword evidence="1" id="KW-1133">Transmembrane helix</keyword>
<gene>
    <name evidence="2" type="ORF">AVDCRST_MAG19-254</name>
</gene>
<evidence type="ECO:0000313" key="2">
    <source>
        <dbReference type="EMBL" id="CAA9546087.1"/>
    </source>
</evidence>
<keyword evidence="1" id="KW-0472">Membrane</keyword>
<feature type="transmembrane region" description="Helical" evidence="1">
    <location>
        <begin position="45"/>
        <end position="63"/>
    </location>
</feature>
<reference evidence="2" key="1">
    <citation type="submission" date="2020-02" db="EMBL/GenBank/DDBJ databases">
        <authorList>
            <person name="Meier V. D."/>
        </authorList>
    </citation>
    <scope>NUCLEOTIDE SEQUENCE</scope>
    <source>
        <strain evidence="2">AVDCRST_MAG19</strain>
    </source>
</reference>
<evidence type="ECO:0000256" key="1">
    <source>
        <dbReference type="SAM" id="Phobius"/>
    </source>
</evidence>